<dbReference type="SUPFAM" id="SSF51395">
    <property type="entry name" value="FMN-linked oxidoreductases"/>
    <property type="match status" value="1"/>
</dbReference>
<dbReference type="PANTHER" id="PTHR43303">
    <property type="entry name" value="NADPH DEHYDROGENASE C23G7.10C-RELATED"/>
    <property type="match status" value="1"/>
</dbReference>
<dbReference type="GeneID" id="92353980"/>
<dbReference type="GO" id="GO:0003959">
    <property type="term" value="F:NADPH dehydrogenase activity"/>
    <property type="evidence" value="ECO:0007669"/>
    <property type="project" value="InterPro"/>
</dbReference>
<dbReference type="RefSeq" id="WP_369611278.1">
    <property type="nucleotide sequence ID" value="NZ_AP031322.1"/>
</dbReference>
<dbReference type="EMBL" id="AP031322">
    <property type="protein sequence ID" value="BFH73109.1"/>
    <property type="molecule type" value="Genomic_DNA"/>
</dbReference>
<dbReference type="GO" id="GO:0050661">
    <property type="term" value="F:NADP binding"/>
    <property type="evidence" value="ECO:0007669"/>
    <property type="project" value="InterPro"/>
</dbReference>
<dbReference type="GO" id="GO:0010181">
    <property type="term" value="F:FMN binding"/>
    <property type="evidence" value="ECO:0007669"/>
    <property type="project" value="InterPro"/>
</dbReference>
<evidence type="ECO:0000256" key="1">
    <source>
        <dbReference type="ARBA" id="ARBA00001917"/>
    </source>
</evidence>
<evidence type="ECO:0000313" key="7">
    <source>
        <dbReference type="EMBL" id="BFH73109.1"/>
    </source>
</evidence>
<dbReference type="InterPro" id="IPR013785">
    <property type="entry name" value="Aldolase_TIM"/>
</dbReference>
<evidence type="ECO:0000256" key="2">
    <source>
        <dbReference type="ARBA" id="ARBA00022630"/>
    </source>
</evidence>
<dbReference type="Pfam" id="PF13450">
    <property type="entry name" value="NAD_binding_8"/>
    <property type="match status" value="1"/>
</dbReference>
<keyword evidence="3" id="KW-0288">FMN</keyword>
<dbReference type="InterPro" id="IPR001155">
    <property type="entry name" value="OxRdtase_FMN_N"/>
</dbReference>
<dbReference type="CDD" id="cd02803">
    <property type="entry name" value="OYE_like_FMN_family"/>
    <property type="match status" value="1"/>
</dbReference>
<reference evidence="7" key="1">
    <citation type="submission" date="2024-03" db="EMBL/GenBank/DDBJ databases">
        <title>Complete genome sequence of Sulfurisphaera javensis strain KD-1.</title>
        <authorList>
            <person name="Sakai H."/>
            <person name="Nur N."/>
            <person name="Suwanto A."/>
            <person name="Kurosawa N."/>
        </authorList>
    </citation>
    <scope>NUCLEOTIDE SEQUENCE</scope>
    <source>
        <strain evidence="7">KD-1</strain>
    </source>
</reference>
<dbReference type="Gene3D" id="3.40.50.720">
    <property type="entry name" value="NAD(P)-binding Rossmann-like Domain"/>
    <property type="match status" value="1"/>
</dbReference>
<name>A0AAT9GQZ4_9CREN</name>
<keyword evidence="5" id="KW-0560">Oxidoreductase</keyword>
<comment type="cofactor">
    <cofactor evidence="1">
        <name>FMN</name>
        <dbReference type="ChEBI" id="CHEBI:58210"/>
    </cofactor>
</comment>
<dbReference type="InterPro" id="IPR044152">
    <property type="entry name" value="YqjM-like"/>
</dbReference>
<dbReference type="KEGG" id="sjv:SJAV_10530"/>
<evidence type="ECO:0000256" key="5">
    <source>
        <dbReference type="ARBA" id="ARBA00023002"/>
    </source>
</evidence>
<organism evidence="7">
    <name type="scientific">Sulfurisphaera javensis</name>
    <dbReference type="NCBI Taxonomy" id="2049879"/>
    <lineage>
        <taxon>Archaea</taxon>
        <taxon>Thermoproteota</taxon>
        <taxon>Thermoprotei</taxon>
        <taxon>Sulfolobales</taxon>
        <taxon>Sulfolobaceae</taxon>
        <taxon>Sulfurisphaera</taxon>
    </lineage>
</organism>
<dbReference type="Pfam" id="PF00724">
    <property type="entry name" value="Oxidored_FMN"/>
    <property type="match status" value="1"/>
</dbReference>
<evidence type="ECO:0000256" key="4">
    <source>
        <dbReference type="ARBA" id="ARBA00022857"/>
    </source>
</evidence>
<feature type="domain" description="NADH:flavin oxidoreductase/NADH oxidase N-terminal" evidence="6">
    <location>
        <begin position="2"/>
        <end position="319"/>
    </location>
</feature>
<keyword evidence="4" id="KW-0521">NADP</keyword>
<dbReference type="PANTHER" id="PTHR43303:SF4">
    <property type="entry name" value="NADPH DEHYDROGENASE C23G7.10C-RELATED"/>
    <property type="match status" value="1"/>
</dbReference>
<gene>
    <name evidence="7" type="ORF">SJAV_10530</name>
</gene>
<accession>A0AAT9GQZ4</accession>
<proteinExistence type="predicted"/>
<evidence type="ECO:0000256" key="3">
    <source>
        <dbReference type="ARBA" id="ARBA00022643"/>
    </source>
</evidence>
<protein>
    <submittedName>
        <fullName evidence="7">NAD(P)-binding protein</fullName>
    </submittedName>
</protein>
<dbReference type="SUPFAM" id="SSF51971">
    <property type="entry name" value="Nucleotide-binding domain"/>
    <property type="match status" value="1"/>
</dbReference>
<sequence>MKLLEPFSIKDVELKNRVVMSPMITNLATPEGYPTEEHIMYFVRRASAGLLITEYTYVNKVDARGSPNQLGLYDDELIPKFARLTEAIHNMDSKIFVQLVHVGRKTRKNLIWGNQPIAPSNIPLLDPVKEMTEDDINRVIMDFVKASERAEKSGFDGIELHGAHGYLIAQFLSPATNKREDKYRDGVIFLEELIKEIKRIVSIPVGMRISVTEFDPQGLTPELVSKIVKRVEHLLDYVHLSAGRDGPLGGSSSFYYQRPSYVEEAKIVRKSANLPLLLVGSVSTVEDAEKVLEVADAVVLGRQILADPDWVVKVQKNLPIRPCIRCNQLCRLLSTREVRCDVNPELGWEILQLKKGEGEVKIAGGGVMGLEIARVLALRGFDVKLYEKRDKLGGQLNEIKDPWKKNEFLRLIDYYEKELKRLNVKIYLSREEKDVDIVAIPKERQPEFKEYKGLRILINSNLYAYQDYVFEWIKYNEVYVTDNVFKGLDRNRSYLLQQKYKELGVNIVKEKVNADIVIDDIRKNQPSIGQSISRGFWLAMNWNTSLL</sequence>
<keyword evidence="2" id="KW-0285">Flavoprotein</keyword>
<dbReference type="AlphaFoldDB" id="A0AAT9GQZ4"/>
<evidence type="ECO:0000259" key="6">
    <source>
        <dbReference type="Pfam" id="PF00724"/>
    </source>
</evidence>
<dbReference type="Gene3D" id="3.20.20.70">
    <property type="entry name" value="Aldolase class I"/>
    <property type="match status" value="1"/>
</dbReference>